<dbReference type="Proteomes" id="UP000065807">
    <property type="component" value="Chromosome"/>
</dbReference>
<dbReference type="EMBL" id="AP014924">
    <property type="protein sequence ID" value="BAS28742.1"/>
    <property type="molecule type" value="Genomic_DNA"/>
</dbReference>
<gene>
    <name evidence="3" type="ORF">LIP_2913</name>
</gene>
<sequence length="123" mass="13966">MDDRLQILKMVQEGKISPEEADRLLEALEAPPEARRPAGDDKEDRPPRFIHIEVTSEDERKVDVRVPIQLAKMALHFVPRRALAQVNGRELDVDELIRQVQAGASGVLVEVDEDEDHVRISIE</sequence>
<evidence type="ECO:0000313" key="4">
    <source>
        <dbReference type="Proteomes" id="UP000065807"/>
    </source>
</evidence>
<dbReference type="RefSeq" id="WP_068139539.1">
    <property type="nucleotide sequence ID" value="NZ_AP014924.1"/>
</dbReference>
<dbReference type="STRING" id="1555112.LIP_2913"/>
<dbReference type="Pfam" id="PF22746">
    <property type="entry name" value="SHOCT-like_DUF2089-C"/>
    <property type="match status" value="1"/>
</dbReference>
<feature type="region of interest" description="Disordered" evidence="1">
    <location>
        <begin position="20"/>
        <end position="46"/>
    </location>
</feature>
<name>A0A0K2SP23_LIMPI</name>
<accession>A0A0K2SP23</accession>
<dbReference type="KEGG" id="lpil:LIP_2913"/>
<protein>
    <recommendedName>
        <fullName evidence="2">YvlB/LiaX N-terminal domain-containing protein</fullName>
    </recommendedName>
</protein>
<dbReference type="AlphaFoldDB" id="A0A0K2SP23"/>
<dbReference type="InterPro" id="IPR053959">
    <property type="entry name" value="YvlB/LiaX_N"/>
</dbReference>
<organism evidence="3 4">
    <name type="scientific">Limnochorda pilosa</name>
    <dbReference type="NCBI Taxonomy" id="1555112"/>
    <lineage>
        <taxon>Bacteria</taxon>
        <taxon>Bacillati</taxon>
        <taxon>Bacillota</taxon>
        <taxon>Limnochordia</taxon>
        <taxon>Limnochordales</taxon>
        <taxon>Limnochordaceae</taxon>
        <taxon>Limnochorda</taxon>
    </lineage>
</organism>
<keyword evidence="4" id="KW-1185">Reference proteome</keyword>
<evidence type="ECO:0000259" key="2">
    <source>
        <dbReference type="Pfam" id="PF22746"/>
    </source>
</evidence>
<feature type="domain" description="YvlB/LiaX N-terminal" evidence="2">
    <location>
        <begin position="3"/>
        <end position="32"/>
    </location>
</feature>
<evidence type="ECO:0000256" key="1">
    <source>
        <dbReference type="SAM" id="MobiDB-lite"/>
    </source>
</evidence>
<reference evidence="4" key="2">
    <citation type="journal article" date="2016" name="Int. J. Syst. Evol. Microbiol.">
        <title>Complete genome sequence and cell structure of Limnochorda pilosa, a Gram-negative spore-former within the phylum Firmicutes.</title>
        <authorList>
            <person name="Watanabe M."/>
            <person name="Kojima H."/>
            <person name="Fukui M."/>
        </authorList>
    </citation>
    <scope>NUCLEOTIDE SEQUENCE [LARGE SCALE GENOMIC DNA]</scope>
    <source>
        <strain evidence="4">HC45</strain>
    </source>
</reference>
<reference evidence="4" key="1">
    <citation type="submission" date="2015-07" db="EMBL/GenBank/DDBJ databases">
        <title>Complete genome sequence and phylogenetic analysis of Limnochorda pilosa.</title>
        <authorList>
            <person name="Watanabe M."/>
            <person name="Kojima H."/>
            <person name="Fukui M."/>
        </authorList>
    </citation>
    <scope>NUCLEOTIDE SEQUENCE [LARGE SCALE GENOMIC DNA]</scope>
    <source>
        <strain evidence="4">HC45</strain>
    </source>
</reference>
<dbReference type="OrthoDB" id="9808584at2"/>
<evidence type="ECO:0000313" key="3">
    <source>
        <dbReference type="EMBL" id="BAS28742.1"/>
    </source>
</evidence>
<proteinExistence type="predicted"/>